<dbReference type="InterPro" id="IPR038109">
    <property type="entry name" value="DNA_bind_recomb_sf"/>
</dbReference>
<dbReference type="InterPro" id="IPR050639">
    <property type="entry name" value="SSR_resolvase"/>
</dbReference>
<dbReference type="AlphaFoldDB" id="A0A1A3KMU7"/>
<dbReference type="Pfam" id="PF00239">
    <property type="entry name" value="Resolvase"/>
    <property type="match status" value="1"/>
</dbReference>
<gene>
    <name evidence="3" type="ORF">A5640_11090</name>
</gene>
<protein>
    <recommendedName>
        <fullName evidence="5">Serine recombinase</fullName>
    </recommendedName>
</protein>
<dbReference type="InterPro" id="IPR006119">
    <property type="entry name" value="Resolv_N"/>
</dbReference>
<dbReference type="InterPro" id="IPR036162">
    <property type="entry name" value="Resolvase-like_N_sf"/>
</dbReference>
<dbReference type="Gene3D" id="3.40.50.1390">
    <property type="entry name" value="Resolvase, N-terminal catalytic domain"/>
    <property type="match status" value="1"/>
</dbReference>
<dbReference type="SUPFAM" id="SSF53041">
    <property type="entry name" value="Resolvase-like"/>
    <property type="match status" value="1"/>
</dbReference>
<name>A0A1A3KMU7_MYCAS</name>
<accession>A0A1A3KMU7</accession>
<evidence type="ECO:0000313" key="4">
    <source>
        <dbReference type="Proteomes" id="UP000093925"/>
    </source>
</evidence>
<evidence type="ECO:0000259" key="2">
    <source>
        <dbReference type="PROSITE" id="PS51737"/>
    </source>
</evidence>
<sequence>MYLRQSLDRSGEALAVSRQRADCLKLCDVKGWTDIREFPDNDRSASSGVRPAYQRMLAAIRAGEVDAVVVWDLDRLHRRPIELEEFIGLADEKRLKLATVTGECDLSTDNGRLFARIKGAVARSEVERKGARQKSAAKQHADMGRAWWSVRPFGYDAEPDPVTGGWWTSRRDPITKAIVHNPIREHPTEGPLLRNAYRAVLAGTNLETIAKAWNAAGVTGPKGGTWRGANLGPLLLRARNAGLREYRGEEVADGQWPAIVSREVYEGVRAILTDPARRTRSSFGRKHLLSGIAVCGECGHGLGSGTVKTGAVNYRCKQCFKVSRNAAQLDAMVVEAVVARLSRDDAADLVADRERPDIDGLIEQRKALREQQKALGVAHGDGKLSLVAFSAADQRLMEQIDALSAQIDDAPRAEIFDGVIGSDDVDAAFAALDLGRRRAIVNALMTVTVKPTGRGKSFDRTSVDIEFR</sequence>
<dbReference type="GO" id="GO:0003677">
    <property type="term" value="F:DNA binding"/>
    <property type="evidence" value="ECO:0007669"/>
    <property type="project" value="InterPro"/>
</dbReference>
<dbReference type="SMART" id="SM00857">
    <property type="entry name" value="Resolvase"/>
    <property type="match status" value="1"/>
</dbReference>
<dbReference type="InterPro" id="IPR011109">
    <property type="entry name" value="DNA_bind_recombinase_dom"/>
</dbReference>
<dbReference type="CDD" id="cd00338">
    <property type="entry name" value="Ser_Recombinase"/>
    <property type="match status" value="1"/>
</dbReference>
<dbReference type="PANTHER" id="PTHR30461:SF23">
    <property type="entry name" value="DNA RECOMBINASE-RELATED"/>
    <property type="match status" value="1"/>
</dbReference>
<proteinExistence type="predicted"/>
<dbReference type="GO" id="GO:0000150">
    <property type="term" value="F:DNA strand exchange activity"/>
    <property type="evidence" value="ECO:0007669"/>
    <property type="project" value="InterPro"/>
</dbReference>
<dbReference type="Proteomes" id="UP000093925">
    <property type="component" value="Unassembled WGS sequence"/>
</dbReference>
<comment type="caution">
    <text evidence="3">The sequence shown here is derived from an EMBL/GenBank/DDBJ whole genome shotgun (WGS) entry which is preliminary data.</text>
</comment>
<dbReference type="PROSITE" id="PS51737">
    <property type="entry name" value="RECOMBINASE_DNA_BIND"/>
    <property type="match status" value="1"/>
</dbReference>
<reference evidence="3 4" key="1">
    <citation type="submission" date="2016-06" db="EMBL/GenBank/DDBJ databases">
        <authorList>
            <person name="Kjaerup R.B."/>
            <person name="Dalgaard T.S."/>
            <person name="Juul-Madsen H.R."/>
        </authorList>
    </citation>
    <scope>NUCLEOTIDE SEQUENCE [LARGE SCALE GENOMIC DNA]</scope>
    <source>
        <strain evidence="3 4">1276495.2</strain>
    </source>
</reference>
<dbReference type="Pfam" id="PF07508">
    <property type="entry name" value="Recombinase"/>
    <property type="match status" value="1"/>
</dbReference>
<dbReference type="PANTHER" id="PTHR30461">
    <property type="entry name" value="DNA-INVERTASE FROM LAMBDOID PROPHAGE"/>
    <property type="match status" value="1"/>
</dbReference>
<dbReference type="Gene3D" id="3.90.1750.20">
    <property type="entry name" value="Putative Large Serine Recombinase, Chain B, Domain 2"/>
    <property type="match status" value="1"/>
</dbReference>
<dbReference type="PROSITE" id="PS51736">
    <property type="entry name" value="RECOMBINASES_3"/>
    <property type="match status" value="1"/>
</dbReference>
<feature type="domain" description="Resolvase/invertase-type recombinase catalytic" evidence="1">
    <location>
        <begin position="1"/>
        <end position="144"/>
    </location>
</feature>
<organism evidence="3 4">
    <name type="scientific">Mycobacterium asiaticum</name>
    <dbReference type="NCBI Taxonomy" id="1790"/>
    <lineage>
        <taxon>Bacteria</taxon>
        <taxon>Bacillati</taxon>
        <taxon>Actinomycetota</taxon>
        <taxon>Actinomycetes</taxon>
        <taxon>Mycobacteriales</taxon>
        <taxon>Mycobacteriaceae</taxon>
        <taxon>Mycobacterium</taxon>
    </lineage>
</organism>
<evidence type="ECO:0000313" key="3">
    <source>
        <dbReference type="EMBL" id="OBJ86502.1"/>
    </source>
</evidence>
<feature type="domain" description="Recombinase" evidence="2">
    <location>
        <begin position="152"/>
        <end position="278"/>
    </location>
</feature>
<evidence type="ECO:0000259" key="1">
    <source>
        <dbReference type="PROSITE" id="PS51736"/>
    </source>
</evidence>
<evidence type="ECO:0008006" key="5">
    <source>
        <dbReference type="Google" id="ProtNLM"/>
    </source>
</evidence>
<dbReference type="EMBL" id="LZLM01000059">
    <property type="protein sequence ID" value="OBJ86502.1"/>
    <property type="molecule type" value="Genomic_DNA"/>
</dbReference>